<sequence>MRIALCGRGQDAIGRKGLGASAPLVLRKECTSFFGTPPKTSARSGTSKLITSEERSHIPIPDIEENFVTTYLISLASLSGSVVQIKSDLSIKQSLLQLEQKLDEKKLYEPLGNIFNKVASSVCDVEPIVFHPSYSIGPSEEIRQEDRHLLPDFSILPQKKFTFTHKDKKGNIRIPWSTLESTVEVKKGRRWDRSQAIDYIETLLQYRPDKVYALGMSCNQQSYQFYYADACIQKSSPIFHWKNGLDAFIQFVHTLHQLYKEDTGRDKSYTLHNVIWQQKGILASPRWRVSFNEKTNEVQRMLARRGTGRRTWIGIGREIEESSTVVNTSEKDRIRVVKDIWRDTSRRFKENQILTQIHEDGYVAGVTRHIHISAGTVDELSVGDINGNRVKERVVMGSTGLRLSACESVLEFLKVMYDLVETHEQLVVKRRVLHRDISWYNVLCQAEHFIGDDNVTDPPTIGKLLRKEGKEREPLCLLTDFDNASLMTDNNAVVAAQRTGTPMFIACELSYGSLADNLMRAANVVFTPNQFSLEGKALEAYLEIYGQERYNDYEFWLQSIVSKSEKTKLDSATNEIGLHRPIHDMESVYWLILWFIIKALPTGVNLELERDNHHFLEGLMLSRRIGLTGQAFSIVPFLRSTEENWKGLLNPVYEPLVGMLFNMSQYICMRWLEFPEVIPWHPHEAFKRLLLKEIIRMTDGNCPIPIKGPRPPSKKVSDKLSGTSSSQVLSQPGPSIPELQPAGSQKRPHSESPDHSRPFKKPRTEILVEDHSNSFEKFVENIASDTLWFL</sequence>
<evidence type="ECO:0000256" key="1">
    <source>
        <dbReference type="SAM" id="MobiDB-lite"/>
    </source>
</evidence>
<name>A0AAV5AE03_9AGAM</name>
<dbReference type="AlphaFoldDB" id="A0AAV5AE03"/>
<keyword evidence="4" id="KW-1185">Reference proteome</keyword>
<evidence type="ECO:0000259" key="2">
    <source>
        <dbReference type="Pfam" id="PF17667"/>
    </source>
</evidence>
<protein>
    <recommendedName>
        <fullName evidence="2">Fungal-type protein kinase domain-containing protein</fullName>
    </recommendedName>
</protein>
<dbReference type="Proteomes" id="UP001050691">
    <property type="component" value="Unassembled WGS sequence"/>
</dbReference>
<dbReference type="InterPro" id="IPR040976">
    <property type="entry name" value="Pkinase_fungal"/>
</dbReference>
<feature type="compositionally biased region" description="Basic and acidic residues" evidence="1">
    <location>
        <begin position="748"/>
        <end position="765"/>
    </location>
</feature>
<feature type="domain" description="Fungal-type protein kinase" evidence="2">
    <location>
        <begin position="388"/>
        <end position="595"/>
    </location>
</feature>
<evidence type="ECO:0000313" key="3">
    <source>
        <dbReference type="EMBL" id="GJJ11348.1"/>
    </source>
</evidence>
<accession>A0AAV5AE03</accession>
<feature type="region of interest" description="Disordered" evidence="1">
    <location>
        <begin position="702"/>
        <end position="765"/>
    </location>
</feature>
<comment type="caution">
    <text evidence="3">The sequence shown here is derived from an EMBL/GenBank/DDBJ whole genome shotgun (WGS) entry which is preliminary data.</text>
</comment>
<feature type="domain" description="Fungal-type protein kinase" evidence="2">
    <location>
        <begin position="167"/>
        <end position="373"/>
    </location>
</feature>
<dbReference type="SUPFAM" id="SSF56112">
    <property type="entry name" value="Protein kinase-like (PK-like)"/>
    <property type="match status" value="1"/>
</dbReference>
<dbReference type="EMBL" id="BPWL01000006">
    <property type="protein sequence ID" value="GJJ11348.1"/>
    <property type="molecule type" value="Genomic_DNA"/>
</dbReference>
<organism evidence="3 4">
    <name type="scientific">Clathrus columnatus</name>
    <dbReference type="NCBI Taxonomy" id="1419009"/>
    <lineage>
        <taxon>Eukaryota</taxon>
        <taxon>Fungi</taxon>
        <taxon>Dikarya</taxon>
        <taxon>Basidiomycota</taxon>
        <taxon>Agaricomycotina</taxon>
        <taxon>Agaricomycetes</taxon>
        <taxon>Phallomycetidae</taxon>
        <taxon>Phallales</taxon>
        <taxon>Clathraceae</taxon>
        <taxon>Clathrus</taxon>
    </lineage>
</organism>
<proteinExistence type="predicted"/>
<reference evidence="3" key="1">
    <citation type="submission" date="2021-10" db="EMBL/GenBank/DDBJ databases">
        <title>De novo Genome Assembly of Clathrus columnatus (Basidiomycota, Fungi) Using Illumina and Nanopore Sequence Data.</title>
        <authorList>
            <person name="Ogiso-Tanaka E."/>
            <person name="Itagaki H."/>
            <person name="Hosoya T."/>
            <person name="Hosaka K."/>
        </authorList>
    </citation>
    <scope>NUCLEOTIDE SEQUENCE</scope>
    <source>
        <strain evidence="3">MO-923</strain>
    </source>
</reference>
<evidence type="ECO:0000313" key="4">
    <source>
        <dbReference type="Proteomes" id="UP001050691"/>
    </source>
</evidence>
<dbReference type="InterPro" id="IPR011009">
    <property type="entry name" value="Kinase-like_dom_sf"/>
</dbReference>
<feature type="compositionally biased region" description="Polar residues" evidence="1">
    <location>
        <begin position="720"/>
        <end position="733"/>
    </location>
</feature>
<gene>
    <name evidence="3" type="ORF">Clacol_005580</name>
</gene>
<dbReference type="Pfam" id="PF17667">
    <property type="entry name" value="Pkinase_fungal"/>
    <property type="match status" value="2"/>
</dbReference>